<dbReference type="SUPFAM" id="SSF52980">
    <property type="entry name" value="Restriction endonuclease-like"/>
    <property type="match status" value="1"/>
</dbReference>
<evidence type="ECO:0000259" key="2">
    <source>
        <dbReference type="Pfam" id="PF09588"/>
    </source>
</evidence>
<feature type="domain" description="YqaJ viral recombinase" evidence="2">
    <location>
        <begin position="321"/>
        <end position="465"/>
    </location>
</feature>
<dbReference type="EMBL" id="MK500390">
    <property type="protein sequence ID" value="QBK88479.1"/>
    <property type="molecule type" value="Genomic_DNA"/>
</dbReference>
<reference evidence="3" key="1">
    <citation type="journal article" date="2019" name="MBio">
        <title>Virus Genomes from Deep Sea Sediments Expand the Ocean Megavirome and Support Independent Origins of Viral Gigantism.</title>
        <authorList>
            <person name="Backstrom D."/>
            <person name="Yutin N."/>
            <person name="Jorgensen S.L."/>
            <person name="Dharamshi J."/>
            <person name="Homa F."/>
            <person name="Zaremba-Niedwiedzka K."/>
            <person name="Spang A."/>
            <person name="Wolf Y.I."/>
            <person name="Koonin E.V."/>
            <person name="Ettema T.J."/>
        </authorList>
    </citation>
    <scope>NUCLEOTIDE SEQUENCE</scope>
</reference>
<dbReference type="NCBIfam" id="TIGR03033">
    <property type="entry name" value="phage_rel_nuc"/>
    <property type="match status" value="1"/>
</dbReference>
<dbReference type="PANTHER" id="PTHR46609">
    <property type="entry name" value="EXONUCLEASE, PHAGE-TYPE/RECB, C-TERMINAL DOMAIN-CONTAINING PROTEIN"/>
    <property type="match status" value="1"/>
</dbReference>
<dbReference type="InterPro" id="IPR017482">
    <property type="entry name" value="Lambda-type_endonuclease"/>
</dbReference>
<dbReference type="InterPro" id="IPR011604">
    <property type="entry name" value="PDDEXK-like_dom_sf"/>
</dbReference>
<accession>A0A481YZ95</accession>
<evidence type="ECO:0000313" key="3">
    <source>
        <dbReference type="EMBL" id="QBK88479.1"/>
    </source>
</evidence>
<protein>
    <submittedName>
        <fullName evidence="3">YqaJ-like recombinase domain protein</fullName>
    </submittedName>
</protein>
<dbReference type="InterPro" id="IPR011335">
    <property type="entry name" value="Restrct_endonuc-II-like"/>
</dbReference>
<dbReference type="InterPro" id="IPR051703">
    <property type="entry name" value="NF-kappa-B_Signaling_Reg"/>
</dbReference>
<dbReference type="Pfam" id="PF09588">
    <property type="entry name" value="YqaJ"/>
    <property type="match status" value="1"/>
</dbReference>
<feature type="compositionally biased region" description="Basic and acidic residues" evidence="1">
    <location>
        <begin position="199"/>
        <end position="219"/>
    </location>
</feature>
<proteinExistence type="predicted"/>
<feature type="region of interest" description="Disordered" evidence="1">
    <location>
        <begin position="199"/>
        <end position="235"/>
    </location>
</feature>
<sequence>MDSDQLKSIRDSLKSEGNPILFSESELCNEIKNIISKYLCDGVSTEDIFLLLSGYLRKSAKDKKYYFNTDRRRNNDNYKNLIDSLYSIPDNGKHVSDVKTQSNVVSNIYSRVGNIIVIDDSLDAKAKSGKGFKSTKATLVKGLKPAKKSVIKIDISSVDSTTKTDNTDKIDASSNVNKKSELCVDTLKSVITVTSKKLDKNEPNNINKDNKKDDKKDDKIDDDLDSDSDDSEIDTEEWKEMERKFMQSYKNKQKKNNDIYKFPVEEKYDVVKRTGAEYGPFGTQWVHDKQKNDEYDTVLKKRAIKYDKLRAIILPPQRSPEWFATRRCRVTASDGGTVLGKSKYNAKYTFILKKVLEPKFQSNVHCYHGKKHEMTATMIYEYRMNIKVEEFGLIVHPTILYLAASPDGISPRYKLDGIHRSKYVGRMLEIKVPSLRKIKMSGPIKDHICPIHYWIQVQLQLECCDLEECDFWQCKITEYENRAEFIDDTDSDEPFRSLKSGFEKGCLIQLMPRKRAYEWIYEDKDEDGCETYWNEKKYLDAVYADAQFIYPPKIEMTPYECDLWIAKTMAELQILTKKDTVIRDGREEKNDIKDYVFDKVIYWNLVESKNVTIKRDRIWFKEKLPEFKKMWDYVIFFRENPDKTEILTEYINSMPIKYNKKIMKIIEELYVEGPNNSKRAKELRRQAKIEAKLKAKLKAKKMRLRKNSPKYKIMYGGEYMF</sequence>
<dbReference type="Gene3D" id="3.90.320.10">
    <property type="match status" value="1"/>
</dbReference>
<feature type="compositionally biased region" description="Acidic residues" evidence="1">
    <location>
        <begin position="220"/>
        <end position="235"/>
    </location>
</feature>
<dbReference type="CDD" id="cd22343">
    <property type="entry name" value="PDDEXK_lambda_exonuclease-like"/>
    <property type="match status" value="1"/>
</dbReference>
<name>A0A481YZ95_9VIRU</name>
<dbReference type="PANTHER" id="PTHR46609:SF6">
    <property type="entry name" value="EXONUCLEASE, PHAGE-TYPE_RECB, C-TERMINAL DOMAIN-CONTAINING PROTEIN-RELATED"/>
    <property type="match status" value="1"/>
</dbReference>
<evidence type="ECO:0000256" key="1">
    <source>
        <dbReference type="SAM" id="MobiDB-lite"/>
    </source>
</evidence>
<organism evidence="3">
    <name type="scientific">Mimivirus LCMiAC01</name>
    <dbReference type="NCBI Taxonomy" id="2506608"/>
    <lineage>
        <taxon>Viruses</taxon>
        <taxon>Varidnaviria</taxon>
        <taxon>Bamfordvirae</taxon>
        <taxon>Nucleocytoviricota</taxon>
        <taxon>Megaviricetes</taxon>
        <taxon>Imitervirales</taxon>
        <taxon>Mimiviridae</taxon>
        <taxon>Klosneuvirinae</taxon>
    </lineage>
</organism>
<gene>
    <name evidence="3" type="ORF">LCMiAC01_01560</name>
</gene>
<dbReference type="InterPro" id="IPR019080">
    <property type="entry name" value="YqaJ_viral_recombinase"/>
</dbReference>